<evidence type="ECO:0000256" key="3">
    <source>
        <dbReference type="ARBA" id="ARBA00005892"/>
    </source>
</evidence>
<reference evidence="17 18" key="1">
    <citation type="submission" date="2020-03" db="EMBL/GenBank/DDBJ databases">
        <title>FDA dAtabase for Regulatory Grade micrObial Sequences (FDA-ARGOS): Supporting development and validation of Infectious Disease Dx tests.</title>
        <authorList>
            <person name="Campos J."/>
            <person name="Goldberg B."/>
            <person name="Tallon L."/>
            <person name="Sadzewicz L."/>
            <person name="Vavikolanu K."/>
            <person name="Mehta A."/>
            <person name="Aluvathingal J."/>
            <person name="Nadendla S."/>
            <person name="Nandy P."/>
            <person name="Geyer C."/>
            <person name="Yan Y."/>
            <person name="Sichtig H."/>
        </authorList>
    </citation>
    <scope>NUCLEOTIDE SEQUENCE [LARGE SCALE GENOMIC DNA]</scope>
    <source>
        <strain evidence="17 18">FDAARGOS_656</strain>
    </source>
</reference>
<evidence type="ECO:0000256" key="5">
    <source>
        <dbReference type="ARBA" id="ARBA00022448"/>
    </source>
</evidence>
<dbReference type="GO" id="GO:0006397">
    <property type="term" value="P:mRNA processing"/>
    <property type="evidence" value="ECO:0007669"/>
    <property type="project" value="UniProtKB-KW"/>
</dbReference>
<dbReference type="GO" id="GO:0003723">
    <property type="term" value="F:RNA binding"/>
    <property type="evidence" value="ECO:0007669"/>
    <property type="project" value="UniProtKB-KW"/>
</dbReference>
<comment type="similarity">
    <text evidence="3">Belongs to the NUP186/NUP192/NUP205 family.</text>
</comment>
<dbReference type="Proteomes" id="UP000536275">
    <property type="component" value="Unassembled WGS sequence"/>
</dbReference>
<dbReference type="GO" id="GO:0005737">
    <property type="term" value="C:cytoplasm"/>
    <property type="evidence" value="ECO:0007669"/>
    <property type="project" value="UniProtKB-SubCell"/>
</dbReference>
<dbReference type="SUPFAM" id="SSF50182">
    <property type="entry name" value="Sm-like ribonucleoproteins"/>
    <property type="match status" value="1"/>
</dbReference>
<keyword evidence="9" id="KW-0819">tRNA processing</keyword>
<comment type="subcellular location">
    <subcellularLocation>
        <location evidence="2">Cytoplasm</location>
    </subcellularLocation>
    <subcellularLocation>
        <location evidence="1">Nucleus</location>
    </subcellularLocation>
</comment>
<comment type="similarity">
    <text evidence="4">Belongs to the snRNP Sm proteins family. SmF/LSm6 subfamily.</text>
</comment>
<name>A0A8H6C4H1_CANAX</name>
<evidence type="ECO:0000256" key="11">
    <source>
        <dbReference type="ARBA" id="ARBA00022884"/>
    </source>
</evidence>
<evidence type="ECO:0000256" key="4">
    <source>
        <dbReference type="ARBA" id="ARBA00007927"/>
    </source>
</evidence>
<evidence type="ECO:0000256" key="9">
    <source>
        <dbReference type="ARBA" id="ARBA00022694"/>
    </source>
</evidence>
<dbReference type="InterPro" id="IPR047575">
    <property type="entry name" value="Sm"/>
</dbReference>
<keyword evidence="11" id="KW-0694">RNA-binding</keyword>
<sequence>MSGIFNWSSDVFADIYNTLKFESNIDLDTIDFTSIKNDLANVLITPVPSDQSRSKLGDASKPVALPSGDEVKLNQASIEITGVLSNELDLDELNTAELLYNASDLSYKKGTSIGDSARLAYYLRAHYILNIVGYLVSHKRLDIITNNNQVLFDNILKSFSKIYTLSGKLNDMIDKQKVTGDINNLAFINLEFISKNISDEDVFVIHFLPSTLQLFKKLLQLGEESLVDQFYKTITSSILKDYEANNFSKSEDIDLSKSKLSGFEIVTSFIFLTEFIPWCKQSSSRTAKYDFKDDILKYMEFLISYGVMERLLSYCSETANAKTQQVYDWSNMYDFRALLQKNFPRLTPAKFHYPGNQELLNAVRPGYENVSKLIDISFLTLDPSLNETLVSPFFQSFFSVFISNAAVVMTSLRDSEEDFVLSSLNESDEEEEEEESDSDEDSSTPKNKEKSTGLDLDKIAQRAELERFYLAFAYTYNNRPELCALFWGNEQVTHDIIGFISWGLANNTSPLITATFCLLLGSLASAGAEATSRIWEILVHNNNNASTRKNDFSKISVDSLYDSLKYYIDSLNESFEQDLNAQLMLNQKKQDFLFSTTTSKQDLDDSGENRIVIELAEDSLVFISGFIQLLSAIVKNLNTKNERSKEIKSMVYTRFSPIIKGFLKFDNLINGSRFLQVDASIQSTNNPKFIDLPNVFVSDDSRIILTNLILTFLGDFVTNDSDPYIRYEIWRLVDRWMYQGLHSLPEDKKDDAFRHIKRKYISKKNVPINQAFSTNLTHLSQIGNFTVLVKKLLTPYADSNEAFTKYSLLYPCDLGLGYRFNNQLGIWPYIEFLMQNVFANSGTIANKRDRVNLQLNLLELFSNALQEVDWKFLIDVAPKIIRDLKNFNGIFDSLIPGVQLDFEVFVKLHHSLVNIGVDSVNESGESAALVSHALGLINSLLRVQNSFINKLLPILRNKDTQQQLHRGTAIGIGTSMSLALATPRTIFDCIYYPKNLGTHGVADFYEVILFHLSAVVQFALYVSCENTISNKAISILKGVSQSKFFVTRVSSSADPLLNNDRLITTFENIDESIKIKFAFIDKFEELEDSLNMKYEILDFVLGNLNQFDGKVATTAHFLLGYKVKGDTLDLVQTNDQNTLLKSFLNTLSISLDLISEIDYNNGNNHIIDVGPAKLSSLILQILIKLCQDPISSSITLNQLREYEELFEKLVNCQPKLDLNTVWCGNQFDGDLQIDASNVFVDNQASTQAFFSFINQRNLILQYLSLEFHSVKSRTKREYYSKVLTNDKEFVNRTPKVLTFLNILNYSFKNFEVQKYEWLDQKFNMSLLLAEVNAQKNGTLDFSVLTKVFRLLCQTSNLITPESKQLFAEEIMVEGSKISDFVTKYSVSTDLKDVQLKCLHSWCQLIEILVTDSGINSSNFILEVLQVIIPKINDYFDVDISFSEEMVSLCVLLFDLYDQSTLADRKGEDFALGIERLIPLFQTCIAGILNSNSTPSLRSDLYVVGNKFLLKCFERESFLKQMMHIIKSVDKKFFQVICNDAIYSEGPSRITSTLFLESLVHLGTLVKVDFILNALIKNNALSLLVRVAKSKNGALQLIQNELFSILHQSKFLQIDPDIGLSLRIEEVQDHKTVNVNVLLDTPLSITDLVDPYKLRSENTISYFEFLVPIFQLLTTVLLSMGPNYQPAIIQTRELMKSVNRLVVGVMKRDFLVETKQIGQGLYKEESHELVSLKELVKLFILIDSLAHYTNHIHNQSSMADNTEFEKTDPSKFLSGIIGSSVSVKLHNGVEYKGNLQTIDGFMNVVLDEGKETVNGKVTKKYGDVFIRGNNGMYKENYWDINSVLLTFRF</sequence>
<keyword evidence="12" id="KW-0508">mRNA splicing</keyword>
<evidence type="ECO:0000313" key="17">
    <source>
        <dbReference type="EMBL" id="KAF6071851.1"/>
    </source>
</evidence>
<dbReference type="FunFam" id="2.30.30.100:FF:000037">
    <property type="entry name" value="U6 snRNA-associated Sm-like protein LSm6"/>
    <property type="match status" value="1"/>
</dbReference>
<dbReference type="PANTHER" id="PTHR31344">
    <property type="entry name" value="NUCLEAR PORE COMPLEX PROTEIN NUP205"/>
    <property type="match status" value="1"/>
</dbReference>
<dbReference type="GO" id="GO:0006364">
    <property type="term" value="P:rRNA processing"/>
    <property type="evidence" value="ECO:0007669"/>
    <property type="project" value="UniProtKB-KW"/>
</dbReference>
<evidence type="ECO:0000313" key="18">
    <source>
        <dbReference type="Proteomes" id="UP000536275"/>
    </source>
</evidence>
<evidence type="ECO:0000256" key="10">
    <source>
        <dbReference type="ARBA" id="ARBA00022728"/>
    </source>
</evidence>
<comment type="caution">
    <text evidence="17">The sequence shown here is derived from an EMBL/GenBank/DDBJ whole genome shotgun (WGS) entry which is preliminary data.</text>
</comment>
<accession>A0A8H6C4H1</accession>
<organism evidence="17 18">
    <name type="scientific">Candida albicans</name>
    <name type="common">Yeast</name>
    <dbReference type="NCBI Taxonomy" id="5476"/>
    <lineage>
        <taxon>Eukaryota</taxon>
        <taxon>Fungi</taxon>
        <taxon>Dikarya</taxon>
        <taxon>Ascomycota</taxon>
        <taxon>Saccharomycotina</taxon>
        <taxon>Pichiomycetes</taxon>
        <taxon>Debaryomycetaceae</taxon>
        <taxon>Candida/Lodderomyces clade</taxon>
        <taxon>Candida</taxon>
    </lineage>
</organism>
<evidence type="ECO:0000259" key="16">
    <source>
        <dbReference type="PROSITE" id="PS52002"/>
    </source>
</evidence>
<dbReference type="PANTHER" id="PTHR31344:SF0">
    <property type="entry name" value="NUCLEAR PORE COMPLEX PROTEIN NUP205"/>
    <property type="match status" value="1"/>
</dbReference>
<dbReference type="GO" id="GO:0006999">
    <property type="term" value="P:nuclear pore organization"/>
    <property type="evidence" value="ECO:0007669"/>
    <property type="project" value="TreeGrafter"/>
</dbReference>
<feature type="domain" description="Sm" evidence="16">
    <location>
        <begin position="1767"/>
        <end position="1839"/>
    </location>
</feature>
<keyword evidence="14" id="KW-0687">Ribonucleoprotein</keyword>
<evidence type="ECO:0000256" key="7">
    <source>
        <dbReference type="ARBA" id="ARBA00022552"/>
    </source>
</evidence>
<dbReference type="PROSITE" id="PS52002">
    <property type="entry name" value="SM"/>
    <property type="match status" value="1"/>
</dbReference>
<evidence type="ECO:0000256" key="8">
    <source>
        <dbReference type="ARBA" id="ARBA00022664"/>
    </source>
</evidence>
<dbReference type="SMART" id="SM00651">
    <property type="entry name" value="Sm"/>
    <property type="match status" value="1"/>
</dbReference>
<keyword evidence="6" id="KW-0963">Cytoplasm</keyword>
<keyword evidence="8" id="KW-0507">mRNA processing</keyword>
<dbReference type="Pfam" id="PF11894">
    <property type="entry name" value="Nup192"/>
    <property type="match status" value="2"/>
</dbReference>
<dbReference type="GO" id="GO:0005681">
    <property type="term" value="C:spliceosomal complex"/>
    <property type="evidence" value="ECO:0007669"/>
    <property type="project" value="UniProtKB-KW"/>
</dbReference>
<evidence type="ECO:0000256" key="14">
    <source>
        <dbReference type="ARBA" id="ARBA00023274"/>
    </source>
</evidence>
<dbReference type="GO" id="GO:0008380">
    <property type="term" value="P:RNA splicing"/>
    <property type="evidence" value="ECO:0007669"/>
    <property type="project" value="UniProtKB-KW"/>
</dbReference>
<evidence type="ECO:0000256" key="1">
    <source>
        <dbReference type="ARBA" id="ARBA00004123"/>
    </source>
</evidence>
<dbReference type="EMBL" id="JABWAD010000010">
    <property type="protein sequence ID" value="KAF6071851.1"/>
    <property type="molecule type" value="Genomic_DNA"/>
</dbReference>
<protein>
    <recommendedName>
        <fullName evidence="16">Sm domain-containing protein</fullName>
    </recommendedName>
</protein>
<dbReference type="InterPro" id="IPR001163">
    <property type="entry name" value="Sm_dom_euk/arc"/>
</dbReference>
<dbReference type="CDD" id="cd01726">
    <property type="entry name" value="LSm6"/>
    <property type="match status" value="1"/>
</dbReference>
<evidence type="ECO:0000256" key="13">
    <source>
        <dbReference type="ARBA" id="ARBA00023242"/>
    </source>
</evidence>
<evidence type="ECO:0000256" key="15">
    <source>
        <dbReference type="SAM" id="MobiDB-lite"/>
    </source>
</evidence>
<evidence type="ECO:0000256" key="12">
    <source>
        <dbReference type="ARBA" id="ARBA00023187"/>
    </source>
</evidence>
<dbReference type="Gene3D" id="2.30.30.100">
    <property type="match status" value="1"/>
</dbReference>
<dbReference type="InterPro" id="IPR010920">
    <property type="entry name" value="LSM_dom_sf"/>
</dbReference>
<gene>
    <name evidence="17" type="ORF">FOB64_000809</name>
</gene>
<keyword evidence="10" id="KW-0747">Spliceosome</keyword>
<feature type="compositionally biased region" description="Acidic residues" evidence="15">
    <location>
        <begin position="426"/>
        <end position="442"/>
    </location>
</feature>
<dbReference type="InterPro" id="IPR021827">
    <property type="entry name" value="Nup186/Nup192/Nup205"/>
</dbReference>
<evidence type="ECO:0000256" key="6">
    <source>
        <dbReference type="ARBA" id="ARBA00022490"/>
    </source>
</evidence>
<dbReference type="GO" id="GO:0017056">
    <property type="term" value="F:structural constituent of nuclear pore"/>
    <property type="evidence" value="ECO:0007669"/>
    <property type="project" value="TreeGrafter"/>
</dbReference>
<keyword evidence="5" id="KW-0813">Transport</keyword>
<evidence type="ECO:0000256" key="2">
    <source>
        <dbReference type="ARBA" id="ARBA00004496"/>
    </source>
</evidence>
<proteinExistence type="inferred from homology"/>
<dbReference type="GO" id="GO:0008033">
    <property type="term" value="P:tRNA processing"/>
    <property type="evidence" value="ECO:0007669"/>
    <property type="project" value="UniProtKB-KW"/>
</dbReference>
<keyword evidence="7" id="KW-0698">rRNA processing</keyword>
<feature type="region of interest" description="Disordered" evidence="15">
    <location>
        <begin position="421"/>
        <end position="453"/>
    </location>
</feature>
<dbReference type="Pfam" id="PF01423">
    <property type="entry name" value="LSM"/>
    <property type="match status" value="1"/>
</dbReference>
<dbReference type="GO" id="GO:0044611">
    <property type="term" value="C:nuclear pore inner ring"/>
    <property type="evidence" value="ECO:0007669"/>
    <property type="project" value="TreeGrafter"/>
</dbReference>
<keyword evidence="13" id="KW-0539">Nucleus</keyword>